<feature type="binding site" evidence="8">
    <location>
        <begin position="24"/>
        <end position="25"/>
    </location>
    <ligand>
        <name>ATP</name>
        <dbReference type="ChEBI" id="CHEBI:30616"/>
    </ligand>
</feature>
<keyword evidence="8" id="KW-0963">Cytoplasm</keyword>
<keyword evidence="2 8" id="KW-0436">Ligase</keyword>
<comment type="subcellular location">
    <subcellularLocation>
        <location evidence="8">Cytoplasm</location>
    </subcellularLocation>
</comment>
<evidence type="ECO:0000256" key="2">
    <source>
        <dbReference type="ARBA" id="ARBA00022598"/>
    </source>
</evidence>
<dbReference type="CDD" id="cd00806">
    <property type="entry name" value="TrpRS_core"/>
    <property type="match status" value="1"/>
</dbReference>
<dbReference type="InterPro" id="IPR002305">
    <property type="entry name" value="aa-tRNA-synth_Ic"/>
</dbReference>
<dbReference type="GO" id="GO:0005524">
    <property type="term" value="F:ATP binding"/>
    <property type="evidence" value="ECO:0007669"/>
    <property type="project" value="UniProtKB-UniRule"/>
</dbReference>
<evidence type="ECO:0000256" key="5">
    <source>
        <dbReference type="ARBA" id="ARBA00022917"/>
    </source>
</evidence>
<dbReference type="EC" id="6.1.1.2" evidence="8"/>
<dbReference type="InterPro" id="IPR014729">
    <property type="entry name" value="Rossmann-like_a/b/a_fold"/>
</dbReference>
<dbReference type="EMBL" id="PFLC01000027">
    <property type="protein sequence ID" value="PIY62791.1"/>
    <property type="molecule type" value="Genomic_DNA"/>
</dbReference>
<dbReference type="PANTHER" id="PTHR43766:SF1">
    <property type="entry name" value="TRYPTOPHAN--TRNA LIGASE, MITOCHONDRIAL"/>
    <property type="match status" value="1"/>
</dbReference>
<dbReference type="InterPro" id="IPR050203">
    <property type="entry name" value="Trp-tRNA_synthetase"/>
</dbReference>
<evidence type="ECO:0000256" key="4">
    <source>
        <dbReference type="ARBA" id="ARBA00022840"/>
    </source>
</evidence>
<proteinExistence type="inferred from homology"/>
<accession>A0A2M7QA75</accession>
<keyword evidence="5 8" id="KW-0648">Protein biosynthesis</keyword>
<dbReference type="HAMAP" id="MF_00140_B">
    <property type="entry name" value="Trp_tRNA_synth_B"/>
    <property type="match status" value="1"/>
</dbReference>
<dbReference type="GO" id="GO:0004830">
    <property type="term" value="F:tryptophan-tRNA ligase activity"/>
    <property type="evidence" value="ECO:0007669"/>
    <property type="project" value="UniProtKB-UniRule"/>
</dbReference>
<evidence type="ECO:0000256" key="8">
    <source>
        <dbReference type="HAMAP-Rule" id="MF_00140"/>
    </source>
</evidence>
<sequence length="356" mass="40826">MTISNNRRKTLISGIQPSGQVHLGNWVGALKNWVRLQDDPNYECSIFVADYHSLSGDYDPQDKRRQVLEIMTELLAAGLDPEKCTLFRQSDIPEHTELCWIFNTLTPLSFLERMTQFKDKSGQQDRNVNMGLLDYPVLQAADILIHHGEAVPVGRDQVQHVELTRDVARFYNRKYGVDYFPEPEPYLTDTPKLRSLTDPLKKMSKSLGEKSYIALSDEPDVILKKIKGAVSETEGRLTLTEAELDELLTKPLEERGLDEETLRGQAGVWNLIGLLRLFGHEGEAQRFVDSQPIRYGELKPLLAERIAERFADFRERKRELEAYPDRVLKIFAAGAERARETARKTMEEVRRTIGIR</sequence>
<feature type="binding site" evidence="8">
    <location>
        <begin position="154"/>
        <end position="156"/>
    </location>
    <ligand>
        <name>ATP</name>
        <dbReference type="ChEBI" id="CHEBI:30616"/>
    </ligand>
</feature>
<dbReference type="Gene3D" id="3.40.50.620">
    <property type="entry name" value="HUPs"/>
    <property type="match status" value="1"/>
</dbReference>
<evidence type="ECO:0000256" key="6">
    <source>
        <dbReference type="ARBA" id="ARBA00023146"/>
    </source>
</evidence>
<reference evidence="11" key="1">
    <citation type="submission" date="2017-09" db="EMBL/GenBank/DDBJ databases">
        <title>Depth-based differentiation of microbial function through sediment-hosted aquifers and enrichment of novel symbionts in the deep terrestrial subsurface.</title>
        <authorList>
            <person name="Probst A.J."/>
            <person name="Ladd B."/>
            <person name="Jarett J.K."/>
            <person name="Geller-Mcgrath D.E."/>
            <person name="Sieber C.M.K."/>
            <person name="Emerson J.B."/>
            <person name="Anantharaman K."/>
            <person name="Thomas B.C."/>
            <person name="Malmstrom R."/>
            <person name="Stieglmeier M."/>
            <person name="Klingl A."/>
            <person name="Woyke T."/>
            <person name="Ryan C.M."/>
            <person name="Banfield J.F."/>
        </authorList>
    </citation>
    <scope>NUCLEOTIDE SEQUENCE [LARGE SCALE GENOMIC DNA]</scope>
</reference>
<dbReference type="InterPro" id="IPR024109">
    <property type="entry name" value="Trp-tRNA-ligase_bac-type"/>
</dbReference>
<name>A0A2M7QA75_9BACT</name>
<feature type="binding site" evidence="8">
    <location>
        <position position="193"/>
    </location>
    <ligand>
        <name>ATP</name>
        <dbReference type="ChEBI" id="CHEBI:30616"/>
    </ligand>
</feature>
<evidence type="ECO:0000256" key="3">
    <source>
        <dbReference type="ARBA" id="ARBA00022741"/>
    </source>
</evidence>
<dbReference type="GO" id="GO:0006436">
    <property type="term" value="P:tryptophanyl-tRNA aminoacylation"/>
    <property type="evidence" value="ECO:0007669"/>
    <property type="project" value="UniProtKB-UniRule"/>
</dbReference>
<feature type="binding site" evidence="8">
    <location>
        <begin position="16"/>
        <end position="18"/>
    </location>
    <ligand>
        <name>ATP</name>
        <dbReference type="ChEBI" id="CHEBI:30616"/>
    </ligand>
</feature>
<comment type="subunit">
    <text evidence="8">Homodimer.</text>
</comment>
<feature type="binding site" evidence="8">
    <location>
        <position position="142"/>
    </location>
    <ligand>
        <name>L-tryptophan</name>
        <dbReference type="ChEBI" id="CHEBI:57912"/>
    </ligand>
</feature>
<dbReference type="NCBIfam" id="TIGR00233">
    <property type="entry name" value="trpS"/>
    <property type="match status" value="1"/>
</dbReference>
<evidence type="ECO:0000313" key="10">
    <source>
        <dbReference type="EMBL" id="PIY62791.1"/>
    </source>
</evidence>
<evidence type="ECO:0000256" key="1">
    <source>
        <dbReference type="ARBA" id="ARBA00005594"/>
    </source>
</evidence>
<dbReference type="Proteomes" id="UP000230973">
    <property type="component" value="Unassembled WGS sequence"/>
</dbReference>
<comment type="caution">
    <text evidence="10">The sequence shown here is derived from an EMBL/GenBank/DDBJ whole genome shotgun (WGS) entry which is preliminary data.</text>
</comment>
<protein>
    <recommendedName>
        <fullName evidence="8">Tryptophan--tRNA ligase</fullName>
        <ecNumber evidence="8">6.1.1.2</ecNumber>
    </recommendedName>
    <alternativeName>
        <fullName evidence="8">Tryptophanyl-tRNA synthetase</fullName>
        <shortName evidence="8">TrpRS</shortName>
    </alternativeName>
</protein>
<dbReference type="AlphaFoldDB" id="A0A2M7QA75"/>
<dbReference type="PRINTS" id="PR01039">
    <property type="entry name" value="TRNASYNTHTRP"/>
</dbReference>
<evidence type="ECO:0000256" key="7">
    <source>
        <dbReference type="ARBA" id="ARBA00049929"/>
    </source>
</evidence>
<comment type="similarity">
    <text evidence="1 8 9">Belongs to the class-I aminoacyl-tRNA synthetase family.</text>
</comment>
<dbReference type="GO" id="GO:0005829">
    <property type="term" value="C:cytosol"/>
    <property type="evidence" value="ECO:0007669"/>
    <property type="project" value="TreeGrafter"/>
</dbReference>
<dbReference type="Gene3D" id="1.10.240.10">
    <property type="entry name" value="Tyrosyl-Transfer RNA Synthetase"/>
    <property type="match status" value="1"/>
</dbReference>
<keyword evidence="6 8" id="KW-0030">Aminoacyl-tRNA synthetase</keyword>
<organism evidence="10 11">
    <name type="scientific">Candidatus Uhrbacteria bacterium CG_4_10_14_0_8_um_filter_58_22</name>
    <dbReference type="NCBI Taxonomy" id="1975029"/>
    <lineage>
        <taxon>Bacteria</taxon>
        <taxon>Candidatus Uhriibacteriota</taxon>
    </lineage>
</organism>
<keyword evidence="4 8" id="KW-0067">ATP-binding</keyword>
<evidence type="ECO:0000256" key="9">
    <source>
        <dbReference type="RuleBase" id="RU363036"/>
    </source>
</evidence>
<feature type="short sequence motif" description="'KMSKS' region" evidence="8">
    <location>
        <begin position="202"/>
        <end position="206"/>
    </location>
</feature>
<dbReference type="InterPro" id="IPR002306">
    <property type="entry name" value="Trp-tRNA-ligase"/>
</dbReference>
<keyword evidence="3 8" id="KW-0547">Nucleotide-binding</keyword>
<comment type="function">
    <text evidence="8">Catalyzes the attachment of tryptophan to tRNA(Trp).</text>
</comment>
<evidence type="ECO:0000313" key="11">
    <source>
        <dbReference type="Proteomes" id="UP000230973"/>
    </source>
</evidence>
<comment type="catalytic activity">
    <reaction evidence="7 8">
        <text>tRNA(Trp) + L-tryptophan + ATP = L-tryptophyl-tRNA(Trp) + AMP + diphosphate + H(+)</text>
        <dbReference type="Rhea" id="RHEA:24080"/>
        <dbReference type="Rhea" id="RHEA-COMP:9671"/>
        <dbReference type="Rhea" id="RHEA-COMP:9705"/>
        <dbReference type="ChEBI" id="CHEBI:15378"/>
        <dbReference type="ChEBI" id="CHEBI:30616"/>
        <dbReference type="ChEBI" id="CHEBI:33019"/>
        <dbReference type="ChEBI" id="CHEBI:57912"/>
        <dbReference type="ChEBI" id="CHEBI:78442"/>
        <dbReference type="ChEBI" id="CHEBI:78535"/>
        <dbReference type="ChEBI" id="CHEBI:456215"/>
        <dbReference type="EC" id="6.1.1.2"/>
    </reaction>
</comment>
<dbReference type="Pfam" id="PF00579">
    <property type="entry name" value="tRNA-synt_1b"/>
    <property type="match status" value="1"/>
</dbReference>
<gene>
    <name evidence="8 10" type="primary">trpS</name>
    <name evidence="10" type="ORF">COY93_02225</name>
</gene>
<feature type="binding site" evidence="8">
    <location>
        <begin position="202"/>
        <end position="206"/>
    </location>
    <ligand>
        <name>ATP</name>
        <dbReference type="ChEBI" id="CHEBI:30616"/>
    </ligand>
</feature>
<feature type="short sequence motif" description="'HIGH' region" evidence="8">
    <location>
        <begin position="17"/>
        <end position="25"/>
    </location>
</feature>
<dbReference type="SUPFAM" id="SSF52374">
    <property type="entry name" value="Nucleotidylyl transferase"/>
    <property type="match status" value="1"/>
</dbReference>
<dbReference type="PANTHER" id="PTHR43766">
    <property type="entry name" value="TRYPTOPHAN--TRNA LIGASE, MITOCHONDRIAL"/>
    <property type="match status" value="1"/>
</dbReference>